<keyword evidence="2" id="KW-1185">Reference proteome</keyword>
<name>A0A023D6X3_ACIMT</name>
<reference evidence="1 2" key="2">
    <citation type="journal article" date="2014" name="FEMS Microbiol. Lett.">
        <title>Draft genomic DNA sequence of the facultatively methylotrophic bacterium Acidomonas methanolica type strain MB58.</title>
        <authorList>
            <person name="Higashiura N."/>
            <person name="Hadano H."/>
            <person name="Hirakawa H."/>
            <person name="Matsutani M."/>
            <person name="Takabe S."/>
            <person name="Matsushita K."/>
            <person name="Azuma Y."/>
        </authorList>
    </citation>
    <scope>NUCLEOTIDE SEQUENCE [LARGE SCALE GENOMIC DNA]</scope>
    <source>
        <strain evidence="1 2">MB58</strain>
    </source>
</reference>
<protein>
    <submittedName>
        <fullName evidence="1">Uncharacterized protein</fullName>
    </submittedName>
</protein>
<sequence length="86" mass="9523">MSTERTLLPKSAIPTVLYVDPADVDEDAIGAPGFSNIPVMYGEPDCRRTEALVRRSDVEAALTYISRRVREVFEEHAALSEKGDAR</sequence>
<dbReference type="RefSeq" id="WP_042060169.1">
    <property type="nucleotide sequence ID" value="NZ_BAND01000083.1"/>
</dbReference>
<organism evidence="1 2">
    <name type="scientific">Acidomonas methanolica NBRC 104435</name>
    <dbReference type="NCBI Taxonomy" id="1231351"/>
    <lineage>
        <taxon>Bacteria</taxon>
        <taxon>Pseudomonadati</taxon>
        <taxon>Pseudomonadota</taxon>
        <taxon>Alphaproteobacteria</taxon>
        <taxon>Acetobacterales</taxon>
        <taxon>Acetobacteraceae</taxon>
        <taxon>Acidomonas</taxon>
    </lineage>
</organism>
<dbReference type="EMBL" id="BAND01000083">
    <property type="protein sequence ID" value="GAJ29834.1"/>
    <property type="molecule type" value="Genomic_DNA"/>
</dbReference>
<evidence type="ECO:0000313" key="1">
    <source>
        <dbReference type="EMBL" id="GAJ29834.1"/>
    </source>
</evidence>
<dbReference type="Proteomes" id="UP000019760">
    <property type="component" value="Unassembled WGS sequence"/>
</dbReference>
<evidence type="ECO:0000313" key="2">
    <source>
        <dbReference type="Proteomes" id="UP000019760"/>
    </source>
</evidence>
<accession>A0A023D6X3</accession>
<dbReference type="AlphaFoldDB" id="A0A023D6X3"/>
<gene>
    <name evidence="1" type="ORF">Amme_083_009</name>
</gene>
<reference evidence="2" key="1">
    <citation type="journal article" date="2014" name="FEMS Microbiol. Lett.">
        <title>Draft Genomic DNA Sequence of the Facultatively Methylotrophic Bacterium Acidomonas methanolica type strain MB58.</title>
        <authorList>
            <person name="Higashiura N."/>
            <person name="Hadano H."/>
            <person name="Hirakawa H."/>
            <person name="Matsutani M."/>
            <person name="Takabe S."/>
            <person name="Matsushita K."/>
            <person name="Azuma Y."/>
        </authorList>
    </citation>
    <scope>NUCLEOTIDE SEQUENCE [LARGE SCALE GENOMIC DNA]</scope>
    <source>
        <strain evidence="2">MB58</strain>
    </source>
</reference>
<proteinExistence type="predicted"/>
<comment type="caution">
    <text evidence="1">The sequence shown here is derived from an EMBL/GenBank/DDBJ whole genome shotgun (WGS) entry which is preliminary data.</text>
</comment>